<dbReference type="RefSeq" id="WP_259829055.1">
    <property type="nucleotide sequence ID" value="NZ_JANZQH010000004.1"/>
</dbReference>
<gene>
    <name evidence="1" type="ORF">NZD88_10160</name>
</gene>
<keyword evidence="2" id="KW-1185">Reference proteome</keyword>
<evidence type="ECO:0000313" key="1">
    <source>
        <dbReference type="EMBL" id="MCT2407902.1"/>
    </source>
</evidence>
<proteinExistence type="predicted"/>
<accession>A0ABT2II55</accession>
<name>A0ABT2II55_9FLAO</name>
<sequence length="74" mass="9133">MKKKYEFDYLLNQDKAQVVKLLGQEFNFYPSNVWTYVLETGSFWRKTVMFIFYENEIVFKIEIKRMYGKLRSKL</sequence>
<evidence type="ECO:0000313" key="2">
    <source>
        <dbReference type="Proteomes" id="UP001142057"/>
    </source>
</evidence>
<dbReference type="Proteomes" id="UP001142057">
    <property type="component" value="Unassembled WGS sequence"/>
</dbReference>
<reference evidence="1" key="1">
    <citation type="submission" date="2022-08" db="EMBL/GenBank/DDBJ databases">
        <title>Chryseobacterium antibioticum,isolated from the rhizosphere soil of Pyrola in Tibet.</title>
        <authorList>
            <person name="Kan Y."/>
        </authorList>
    </citation>
    <scope>NUCLEOTIDE SEQUENCE</scope>
    <source>
        <strain evidence="1">Pc2-12</strain>
    </source>
</reference>
<protein>
    <submittedName>
        <fullName evidence="1">Uncharacterized protein</fullName>
    </submittedName>
</protein>
<dbReference type="EMBL" id="JANZQH010000004">
    <property type="protein sequence ID" value="MCT2407902.1"/>
    <property type="molecule type" value="Genomic_DNA"/>
</dbReference>
<organism evidence="1 2">
    <name type="scientific">Chryseobacterium pyrolae</name>
    <dbReference type="NCBI Taxonomy" id="2987481"/>
    <lineage>
        <taxon>Bacteria</taxon>
        <taxon>Pseudomonadati</taxon>
        <taxon>Bacteroidota</taxon>
        <taxon>Flavobacteriia</taxon>
        <taxon>Flavobacteriales</taxon>
        <taxon>Weeksellaceae</taxon>
        <taxon>Chryseobacterium group</taxon>
        <taxon>Chryseobacterium</taxon>
    </lineage>
</organism>
<comment type="caution">
    <text evidence="1">The sequence shown here is derived from an EMBL/GenBank/DDBJ whole genome shotgun (WGS) entry which is preliminary data.</text>
</comment>